<dbReference type="InterPro" id="IPR052716">
    <property type="entry name" value="MOSC_domain"/>
</dbReference>
<dbReference type="EMBL" id="HBED01011692">
    <property type="protein sequence ID" value="CAD8302233.1"/>
    <property type="molecule type" value="Transcribed_RNA"/>
</dbReference>
<dbReference type="PANTHER" id="PTHR36930">
    <property type="entry name" value="METAL-SULFUR CLUSTER BIOSYNTHESIS PROTEINS YUAD-RELATED"/>
    <property type="match status" value="1"/>
</dbReference>
<organism evidence="3">
    <name type="scientific">Pseudictyota dubia</name>
    <dbReference type="NCBI Taxonomy" id="2749911"/>
    <lineage>
        <taxon>Eukaryota</taxon>
        <taxon>Sar</taxon>
        <taxon>Stramenopiles</taxon>
        <taxon>Ochrophyta</taxon>
        <taxon>Bacillariophyta</taxon>
        <taxon>Mediophyceae</taxon>
        <taxon>Biddulphiophycidae</taxon>
        <taxon>Eupodiscales</taxon>
        <taxon>Odontellaceae</taxon>
        <taxon>Pseudictyota</taxon>
    </lineage>
</organism>
<dbReference type="PROSITE" id="PS51340">
    <property type="entry name" value="MOSC"/>
    <property type="match status" value="1"/>
</dbReference>
<dbReference type="Gene3D" id="2.40.33.20">
    <property type="entry name" value="PK beta-barrel domain-like"/>
    <property type="match status" value="1"/>
</dbReference>
<dbReference type="GO" id="GO:0003824">
    <property type="term" value="F:catalytic activity"/>
    <property type="evidence" value="ECO:0007669"/>
    <property type="project" value="InterPro"/>
</dbReference>
<dbReference type="AlphaFoldDB" id="A0A7R9VQ11"/>
<dbReference type="Pfam" id="PF03473">
    <property type="entry name" value="MOSC"/>
    <property type="match status" value="1"/>
</dbReference>
<protein>
    <recommendedName>
        <fullName evidence="2">MOSC domain-containing protein</fullName>
    </recommendedName>
</protein>
<reference evidence="3" key="1">
    <citation type="submission" date="2021-01" db="EMBL/GenBank/DDBJ databases">
        <authorList>
            <person name="Corre E."/>
            <person name="Pelletier E."/>
            <person name="Niang G."/>
            <person name="Scheremetjew M."/>
            <person name="Finn R."/>
            <person name="Kale V."/>
            <person name="Holt S."/>
            <person name="Cochrane G."/>
            <person name="Meng A."/>
            <person name="Brown T."/>
            <person name="Cohen L."/>
        </authorList>
    </citation>
    <scope>NUCLEOTIDE SEQUENCE</scope>
    <source>
        <strain evidence="3">CCMP147</strain>
    </source>
</reference>
<sequence length="282" mass="30971">MMMLFDESEGYDVAPREDHDEGEVTARIEDIYVSPKSAAPMESRKVATLIAGVGIEGDRYALGKGTYSASFMSEPGRNLTMVSSDAIEEVLAKTNMESFEYRSQLRRNIIVGGLNAAVLNAMVGHEVALGSCRLFVHRMNVPCKYREAQCKRPGLRNNMWEACGICCEIIKGGTVSVGDTVSLVPNTYQPKRINPGRKPPGFFVRPADRTVEMIKGSIVPPYLAAILAFIDPVGFQRLEEGYNSAGQHFWSPKAYRAGLVSKKVRTLLIIAAGVAALAFWRC</sequence>
<evidence type="ECO:0000259" key="2">
    <source>
        <dbReference type="PROSITE" id="PS51340"/>
    </source>
</evidence>
<proteinExistence type="predicted"/>
<dbReference type="GO" id="GO:0030170">
    <property type="term" value="F:pyridoxal phosphate binding"/>
    <property type="evidence" value="ECO:0007669"/>
    <property type="project" value="InterPro"/>
</dbReference>
<name>A0A7R9VQ11_9STRA</name>
<dbReference type="PANTHER" id="PTHR36930:SF1">
    <property type="entry name" value="MOSC DOMAIN-CONTAINING PROTEIN"/>
    <property type="match status" value="1"/>
</dbReference>
<dbReference type="SUPFAM" id="SSF50800">
    <property type="entry name" value="PK beta-barrel domain-like"/>
    <property type="match status" value="1"/>
</dbReference>
<evidence type="ECO:0000313" key="3">
    <source>
        <dbReference type="EMBL" id="CAD8302233.1"/>
    </source>
</evidence>
<feature type="domain" description="MOSC" evidence="2">
    <location>
        <begin position="34"/>
        <end position="184"/>
    </location>
</feature>
<accession>A0A7R9VQ11</accession>
<evidence type="ECO:0000256" key="1">
    <source>
        <dbReference type="SAM" id="MobiDB-lite"/>
    </source>
</evidence>
<gene>
    <name evidence="3" type="ORF">TDUB1175_LOCUS5829</name>
</gene>
<feature type="compositionally biased region" description="Acidic residues" evidence="1">
    <location>
        <begin position="1"/>
        <end position="10"/>
    </location>
</feature>
<dbReference type="GO" id="GO:0030151">
    <property type="term" value="F:molybdenum ion binding"/>
    <property type="evidence" value="ECO:0007669"/>
    <property type="project" value="InterPro"/>
</dbReference>
<dbReference type="InterPro" id="IPR011037">
    <property type="entry name" value="Pyrv_Knase-like_insert_dom_sf"/>
</dbReference>
<dbReference type="InterPro" id="IPR005302">
    <property type="entry name" value="MoCF_Sase_C"/>
</dbReference>
<feature type="region of interest" description="Disordered" evidence="1">
    <location>
        <begin position="1"/>
        <end position="20"/>
    </location>
</feature>